<dbReference type="RefSeq" id="WP_035191590.1">
    <property type="nucleotide sequence ID" value="NZ_CCCS020000017.1"/>
</dbReference>
<comment type="similarity">
    <text evidence="1 4">Belongs to the bacterial histone-like protein family.</text>
</comment>
<dbReference type="InterPro" id="IPR020816">
    <property type="entry name" value="Histone-like_DNA-bd_CS"/>
</dbReference>
<keyword evidence="7" id="KW-1185">Reference proteome</keyword>
<gene>
    <name evidence="5" type="primary">hupB</name>
    <name evidence="6" type="ORF">AFERRI_10873</name>
    <name evidence="5" type="ORF">AFERRI_240003</name>
</gene>
<accession>A0A060URH1</accession>
<dbReference type="GO" id="GO:0030527">
    <property type="term" value="F:structural constituent of chromatin"/>
    <property type="evidence" value="ECO:0007669"/>
    <property type="project" value="InterPro"/>
</dbReference>
<dbReference type="InterPro" id="IPR010992">
    <property type="entry name" value="IHF-like_DNA-bd_dom_sf"/>
</dbReference>
<evidence type="ECO:0000256" key="2">
    <source>
        <dbReference type="ARBA" id="ARBA00023067"/>
    </source>
</evidence>
<evidence type="ECO:0000256" key="4">
    <source>
        <dbReference type="RuleBase" id="RU003939"/>
    </source>
</evidence>
<keyword evidence="3 5" id="KW-0238">DNA-binding</keyword>
<dbReference type="AlphaFoldDB" id="A0A060URH1"/>
<dbReference type="GO" id="GO:0003677">
    <property type="term" value="F:DNA binding"/>
    <property type="evidence" value="ECO:0007669"/>
    <property type="project" value="UniProtKB-KW"/>
</dbReference>
<evidence type="ECO:0000313" key="6">
    <source>
        <dbReference type="EMBL" id="SMH64839.1"/>
    </source>
</evidence>
<keyword evidence="2" id="KW-0226">DNA condensation</keyword>
<organism evidence="5">
    <name type="scientific">Acidithiobacillus ferrivorans</name>
    <dbReference type="NCBI Taxonomy" id="160808"/>
    <lineage>
        <taxon>Bacteria</taxon>
        <taxon>Pseudomonadati</taxon>
        <taxon>Pseudomonadota</taxon>
        <taxon>Acidithiobacillia</taxon>
        <taxon>Acidithiobacillales</taxon>
        <taxon>Acidithiobacillaceae</taxon>
        <taxon>Acidithiobacillus</taxon>
    </lineage>
</organism>
<evidence type="ECO:0000256" key="3">
    <source>
        <dbReference type="ARBA" id="ARBA00023125"/>
    </source>
</evidence>
<dbReference type="GO" id="GO:0005829">
    <property type="term" value="C:cytosol"/>
    <property type="evidence" value="ECO:0007669"/>
    <property type="project" value="TreeGrafter"/>
</dbReference>
<dbReference type="PROSITE" id="PS00045">
    <property type="entry name" value="HISTONE_LIKE"/>
    <property type="match status" value="1"/>
</dbReference>
<reference evidence="6 7" key="3">
    <citation type="submission" date="2017-03" db="EMBL/GenBank/DDBJ databases">
        <authorList>
            <person name="Regsiter A."/>
            <person name="William W."/>
        </authorList>
    </citation>
    <scope>NUCLEOTIDE SEQUENCE [LARGE SCALE GENOMIC DNA]</scope>
    <source>
        <strain evidence="6">PRJEB5721</strain>
    </source>
</reference>
<evidence type="ECO:0000256" key="1">
    <source>
        <dbReference type="ARBA" id="ARBA00010529"/>
    </source>
</evidence>
<evidence type="ECO:0000313" key="7">
    <source>
        <dbReference type="Proteomes" id="UP000193925"/>
    </source>
</evidence>
<dbReference type="EMBL" id="LT841305">
    <property type="protein sequence ID" value="SMH64839.1"/>
    <property type="molecule type" value="Genomic_DNA"/>
</dbReference>
<dbReference type="Pfam" id="PF00216">
    <property type="entry name" value="Bac_DNA_binding"/>
    <property type="match status" value="1"/>
</dbReference>
<dbReference type="Gene3D" id="4.10.520.10">
    <property type="entry name" value="IHF-like DNA-binding proteins"/>
    <property type="match status" value="1"/>
</dbReference>
<protein>
    <submittedName>
        <fullName evidence="5">DNA-binding protein HU-beta (NS1) (HU-1)</fullName>
    </submittedName>
    <submittedName>
        <fullName evidence="6">HU, DNA-binding transcriptional regulator, beta subunit</fullName>
    </submittedName>
</protein>
<dbReference type="SUPFAM" id="SSF47729">
    <property type="entry name" value="IHF-like DNA-binding proteins"/>
    <property type="match status" value="1"/>
</dbReference>
<dbReference type="SMART" id="SM00411">
    <property type="entry name" value="BHL"/>
    <property type="match status" value="1"/>
</dbReference>
<dbReference type="PRINTS" id="PR01727">
    <property type="entry name" value="DNABINDINGHU"/>
</dbReference>
<dbReference type="InterPro" id="IPR000119">
    <property type="entry name" value="Hist_DNA-bd"/>
</dbReference>
<dbReference type="PANTHER" id="PTHR33175:SF3">
    <property type="entry name" value="DNA-BINDING PROTEIN HU-BETA"/>
    <property type="match status" value="1"/>
</dbReference>
<sequence length="91" mass="9331">MHKQELVAQVAKTAAVSQQKAAVVIDAVIHAVTNAMAAGESVSLVGFGTFSVSERPARLGRNPSTGATINISARKSPSFKAGKVLKDAVKG</sequence>
<proteinExistence type="inferred from homology"/>
<dbReference type="EMBL" id="CCCS020000017">
    <property type="protein sequence ID" value="CDQ09169.1"/>
    <property type="molecule type" value="Genomic_DNA"/>
</dbReference>
<evidence type="ECO:0000313" key="5">
    <source>
        <dbReference type="EMBL" id="CDQ09169.1"/>
    </source>
</evidence>
<dbReference type="GO" id="GO:0030261">
    <property type="term" value="P:chromosome condensation"/>
    <property type="evidence" value="ECO:0007669"/>
    <property type="project" value="UniProtKB-KW"/>
</dbReference>
<dbReference type="CDD" id="cd13831">
    <property type="entry name" value="HU"/>
    <property type="match status" value="1"/>
</dbReference>
<reference evidence="5" key="1">
    <citation type="submission" date="2014-03" db="EMBL/GenBank/DDBJ databases">
        <authorList>
            <person name="Genoscope - CEA"/>
        </authorList>
    </citation>
    <scope>NUCLEOTIDE SEQUENCE [LARGE SCALE GENOMIC DNA]</scope>
    <source>
        <strain evidence="5">CF27</strain>
    </source>
</reference>
<dbReference type="Proteomes" id="UP000193925">
    <property type="component" value="Chromosome AFERRI"/>
</dbReference>
<dbReference type="PANTHER" id="PTHR33175">
    <property type="entry name" value="DNA-BINDING PROTEIN HU"/>
    <property type="match status" value="1"/>
</dbReference>
<reference evidence="5" key="2">
    <citation type="submission" date="2014-07" db="EMBL/GenBank/DDBJ databases">
        <title>Initial genome analysis of the psychrotolerant acidophile Acidithiobacillus ferrivorans CF27: insights into iron and sulfur oxidation pathways and into biofilm formation.</title>
        <authorList>
            <person name="Talla E."/>
            <person name="Hedrich S."/>
            <person name="Mangenot S."/>
            <person name="Ji B."/>
            <person name="Johnson D.B."/>
            <person name="Barbe V."/>
            <person name="Bonnefoy V."/>
        </authorList>
    </citation>
    <scope>NUCLEOTIDE SEQUENCE [LARGE SCALE GENOMIC DNA]</scope>
    <source>
        <strain evidence="5">CF27</strain>
    </source>
</reference>
<name>A0A060URH1_9PROT</name>